<dbReference type="Pfam" id="PF03808">
    <property type="entry name" value="Glyco_tran_WecG"/>
    <property type="match status" value="1"/>
</dbReference>
<keyword evidence="2" id="KW-0808">Transferase</keyword>
<dbReference type="Proteomes" id="UP000277424">
    <property type="component" value="Unassembled WGS sequence"/>
</dbReference>
<accession>A0A420WAR7</accession>
<keyword evidence="1" id="KW-0328">Glycosyltransferase</keyword>
<dbReference type="EMBL" id="RBIG01000004">
    <property type="protein sequence ID" value="RKQ68104.1"/>
    <property type="molecule type" value="Genomic_DNA"/>
</dbReference>
<reference evidence="3 4" key="1">
    <citation type="submission" date="2018-10" db="EMBL/GenBank/DDBJ databases">
        <title>Comparative analysis of microorganisms from saline springs in Andes Mountain Range, Colombia.</title>
        <authorList>
            <person name="Rubin E."/>
        </authorList>
    </citation>
    <scope>NUCLEOTIDE SEQUENCE [LARGE SCALE GENOMIC DNA]</scope>
    <source>
        <strain evidence="3 4">USBA 36</strain>
    </source>
</reference>
<dbReference type="InterPro" id="IPR004629">
    <property type="entry name" value="WecG_TagA_CpsF"/>
</dbReference>
<comment type="caution">
    <text evidence="3">The sequence shown here is derived from an EMBL/GenBank/DDBJ whole genome shotgun (WGS) entry which is preliminary data.</text>
</comment>
<organism evidence="3 4">
    <name type="scientific">Oceanibaculum indicum</name>
    <dbReference type="NCBI Taxonomy" id="526216"/>
    <lineage>
        <taxon>Bacteria</taxon>
        <taxon>Pseudomonadati</taxon>
        <taxon>Pseudomonadota</taxon>
        <taxon>Alphaproteobacteria</taxon>
        <taxon>Rhodospirillales</taxon>
        <taxon>Oceanibaculaceae</taxon>
        <taxon>Oceanibaculum</taxon>
    </lineage>
</organism>
<sequence length="261" mass="29043">MTEGAIPEDSLFGTPIALLDVPGAAAAIMARPAEARFAYVVTPNAQHLVQLDRGDAAFRAAYDGAWLRLCDSQIVRLVARLLFRRDLPLCAGSDLTAALFAQHIRPEDSLCVIGGDAELERRLREKYGLRNLARHEPPMGFMADPAAVQACIDFIEAHPSRLVFLAVGSPRSELLAHRVRERGKATGTGLCIGSSLHFITGLVPRAPLWMRKWALEWLFRLLRAPRSHARRVFVDSLPFLYIAVKQRLMPARRPDVPPKER</sequence>
<evidence type="ECO:0000256" key="2">
    <source>
        <dbReference type="ARBA" id="ARBA00022679"/>
    </source>
</evidence>
<dbReference type="OrthoDB" id="9771846at2"/>
<dbReference type="AlphaFoldDB" id="A0A420WAR7"/>
<dbReference type="GO" id="GO:0016758">
    <property type="term" value="F:hexosyltransferase activity"/>
    <property type="evidence" value="ECO:0007669"/>
    <property type="project" value="TreeGrafter"/>
</dbReference>
<evidence type="ECO:0000256" key="1">
    <source>
        <dbReference type="ARBA" id="ARBA00022676"/>
    </source>
</evidence>
<name>A0A420WAR7_9PROT</name>
<evidence type="ECO:0000313" key="4">
    <source>
        <dbReference type="Proteomes" id="UP000277424"/>
    </source>
</evidence>
<protein>
    <submittedName>
        <fullName evidence="3">Exopolysaccharide biosynthesis WecB/TagA/CpsF family protein</fullName>
    </submittedName>
</protein>
<proteinExistence type="predicted"/>
<dbReference type="RefSeq" id="WP_121221877.1">
    <property type="nucleotide sequence ID" value="NZ_RBIG01000004.1"/>
</dbReference>
<dbReference type="CDD" id="cd06533">
    <property type="entry name" value="Glyco_transf_WecG_TagA"/>
    <property type="match status" value="1"/>
</dbReference>
<dbReference type="PANTHER" id="PTHR34136">
    <property type="match status" value="1"/>
</dbReference>
<evidence type="ECO:0000313" key="3">
    <source>
        <dbReference type="EMBL" id="RKQ68104.1"/>
    </source>
</evidence>
<gene>
    <name evidence="3" type="ORF">BCL74_3423</name>
</gene>
<dbReference type="PANTHER" id="PTHR34136:SF1">
    <property type="entry name" value="UDP-N-ACETYL-D-MANNOSAMINURONIC ACID TRANSFERASE"/>
    <property type="match status" value="1"/>
</dbReference>